<dbReference type="PANTHER" id="PTHR43179">
    <property type="entry name" value="RHAMNOSYLTRANSFERASE WBBL"/>
    <property type="match status" value="1"/>
</dbReference>
<gene>
    <name evidence="5" type="ORF">GCM10011516_12660</name>
</gene>
<dbReference type="Gene3D" id="3.90.550.10">
    <property type="entry name" value="Spore Coat Polysaccharide Biosynthesis Protein SpsA, Chain A"/>
    <property type="match status" value="1"/>
</dbReference>
<dbReference type="PANTHER" id="PTHR43179:SF12">
    <property type="entry name" value="GALACTOFURANOSYLTRANSFERASE GLFT2"/>
    <property type="match status" value="1"/>
</dbReference>
<proteinExistence type="inferred from homology"/>
<accession>A0A8H9KTU6</accession>
<dbReference type="InterPro" id="IPR001173">
    <property type="entry name" value="Glyco_trans_2-like"/>
</dbReference>
<comment type="similarity">
    <text evidence="1">Belongs to the glycosyltransferase 2 family.</text>
</comment>
<keyword evidence="3 5" id="KW-0808">Transferase</keyword>
<evidence type="ECO:0000313" key="6">
    <source>
        <dbReference type="Proteomes" id="UP000614460"/>
    </source>
</evidence>
<reference evidence="5" key="1">
    <citation type="journal article" date="2014" name="Int. J. Syst. Evol. Microbiol.">
        <title>Complete genome sequence of Corynebacterium casei LMG S-19264T (=DSM 44701T), isolated from a smear-ripened cheese.</title>
        <authorList>
            <consortium name="US DOE Joint Genome Institute (JGI-PGF)"/>
            <person name="Walter F."/>
            <person name="Albersmeier A."/>
            <person name="Kalinowski J."/>
            <person name="Ruckert C."/>
        </authorList>
    </citation>
    <scope>NUCLEOTIDE SEQUENCE</scope>
    <source>
        <strain evidence="5">CGMCC 1.15966</strain>
    </source>
</reference>
<keyword evidence="6" id="KW-1185">Reference proteome</keyword>
<name>A0A8H9KTU6_9SPHI</name>
<dbReference type="Proteomes" id="UP000614460">
    <property type="component" value="Unassembled WGS sequence"/>
</dbReference>
<keyword evidence="2" id="KW-0328">Glycosyltransferase</keyword>
<dbReference type="Pfam" id="PF00535">
    <property type="entry name" value="Glycos_transf_2"/>
    <property type="match status" value="1"/>
</dbReference>
<dbReference type="CDD" id="cd04186">
    <property type="entry name" value="GT_2_like_c"/>
    <property type="match status" value="1"/>
</dbReference>
<protein>
    <submittedName>
        <fullName evidence="5">Glycosyl transferase</fullName>
    </submittedName>
</protein>
<feature type="domain" description="Glycosyltransferase 2-like" evidence="4">
    <location>
        <begin position="9"/>
        <end position="132"/>
    </location>
</feature>
<dbReference type="SUPFAM" id="SSF53448">
    <property type="entry name" value="Nucleotide-diphospho-sugar transferases"/>
    <property type="match status" value="1"/>
</dbReference>
<dbReference type="RefSeq" id="WP_094256841.1">
    <property type="nucleotide sequence ID" value="NZ_BMKM01000002.1"/>
</dbReference>
<dbReference type="GO" id="GO:0016757">
    <property type="term" value="F:glycosyltransferase activity"/>
    <property type="evidence" value="ECO:0007669"/>
    <property type="project" value="UniProtKB-KW"/>
</dbReference>
<reference evidence="5" key="2">
    <citation type="submission" date="2020-09" db="EMBL/GenBank/DDBJ databases">
        <authorList>
            <person name="Sun Q."/>
            <person name="Zhou Y."/>
        </authorList>
    </citation>
    <scope>NUCLEOTIDE SEQUENCE</scope>
    <source>
        <strain evidence="5">CGMCC 1.15966</strain>
    </source>
</reference>
<dbReference type="EMBL" id="BMKM01000002">
    <property type="protein sequence ID" value="GGE16418.1"/>
    <property type="molecule type" value="Genomic_DNA"/>
</dbReference>
<sequence>MSNYPKVAVVILNWNGKYFLEKFLPSVFNSTYPNIEFIIGDNGSTDDSIAYVEENFPMFKIIRNPENLGFAGGYNEILKQVEADYFILLNSDVEVSENWVEPVIKYMEQDPLMVACQPKIQSYHSKGEFEHAGAAGGYLDYFGFPFCRGRILDKVEQDKGQYNDAREVFWATGAALFIKSKAWHEAEGFDADFFAHFEEIDLCWRLKKMGYKVGYCPNSVVYHVGGGTLKTSNPQKTYLNFRNNLVMLQKNLSVGAAIWKISIRLWFDLFALIKFLFDGKSADAWAVSRGHQYFFMNFFKTAKKRKKYQQKENKKGQYKNSIIWDYYMNNIHKYSELNDNNFH</sequence>
<evidence type="ECO:0000256" key="1">
    <source>
        <dbReference type="ARBA" id="ARBA00006739"/>
    </source>
</evidence>
<organism evidence="5 6">
    <name type="scientific">Sphingobacterium cellulitidis</name>
    <dbReference type="NCBI Taxonomy" id="1768011"/>
    <lineage>
        <taxon>Bacteria</taxon>
        <taxon>Pseudomonadati</taxon>
        <taxon>Bacteroidota</taxon>
        <taxon>Sphingobacteriia</taxon>
        <taxon>Sphingobacteriales</taxon>
        <taxon>Sphingobacteriaceae</taxon>
        <taxon>Sphingobacterium</taxon>
    </lineage>
</organism>
<evidence type="ECO:0000259" key="4">
    <source>
        <dbReference type="Pfam" id="PF00535"/>
    </source>
</evidence>
<evidence type="ECO:0000256" key="3">
    <source>
        <dbReference type="ARBA" id="ARBA00022679"/>
    </source>
</evidence>
<comment type="caution">
    <text evidence="5">The sequence shown here is derived from an EMBL/GenBank/DDBJ whole genome shotgun (WGS) entry which is preliminary data.</text>
</comment>
<dbReference type="InterPro" id="IPR029044">
    <property type="entry name" value="Nucleotide-diphossugar_trans"/>
</dbReference>
<dbReference type="AlphaFoldDB" id="A0A8H9KTU6"/>
<evidence type="ECO:0000256" key="2">
    <source>
        <dbReference type="ARBA" id="ARBA00022676"/>
    </source>
</evidence>
<evidence type="ECO:0000313" key="5">
    <source>
        <dbReference type="EMBL" id="GGE16418.1"/>
    </source>
</evidence>